<proteinExistence type="predicted"/>
<dbReference type="GO" id="GO:0005737">
    <property type="term" value="C:cytoplasm"/>
    <property type="evidence" value="ECO:0007669"/>
    <property type="project" value="TreeGrafter"/>
</dbReference>
<dbReference type="PROSITE" id="PS50011">
    <property type="entry name" value="PROTEIN_KINASE_DOM"/>
    <property type="match status" value="1"/>
</dbReference>
<dbReference type="InterPro" id="IPR000719">
    <property type="entry name" value="Prot_kinase_dom"/>
</dbReference>
<dbReference type="PANTHER" id="PTHR24361">
    <property type="entry name" value="MITOGEN-ACTIVATED KINASE KINASE KINASE"/>
    <property type="match status" value="1"/>
</dbReference>
<dbReference type="Pfam" id="PF00069">
    <property type="entry name" value="Pkinase"/>
    <property type="match status" value="1"/>
</dbReference>
<organism evidence="2 3">
    <name type="scientific">Candidatus Scalindua rubra</name>
    <dbReference type="NCBI Taxonomy" id="1872076"/>
    <lineage>
        <taxon>Bacteria</taxon>
        <taxon>Pseudomonadati</taxon>
        <taxon>Planctomycetota</taxon>
        <taxon>Candidatus Brocadiia</taxon>
        <taxon>Candidatus Brocadiales</taxon>
        <taxon>Candidatus Scalinduaceae</taxon>
        <taxon>Candidatus Scalindua</taxon>
    </lineage>
</organism>
<feature type="domain" description="Protein kinase" evidence="1">
    <location>
        <begin position="37"/>
        <end position="299"/>
    </location>
</feature>
<dbReference type="InterPro" id="IPR011009">
    <property type="entry name" value="Kinase-like_dom_sf"/>
</dbReference>
<dbReference type="GO" id="GO:0005524">
    <property type="term" value="F:ATP binding"/>
    <property type="evidence" value="ECO:0007669"/>
    <property type="project" value="InterPro"/>
</dbReference>
<evidence type="ECO:0000313" key="2">
    <source>
        <dbReference type="EMBL" id="ODS32051.1"/>
    </source>
</evidence>
<keyword evidence="2" id="KW-0808">Transferase</keyword>
<accession>A0A1E3X8U4</accession>
<evidence type="ECO:0000313" key="3">
    <source>
        <dbReference type="Proteomes" id="UP000094056"/>
    </source>
</evidence>
<keyword evidence="2" id="KW-0723">Serine/threonine-protein kinase</keyword>
<dbReference type="InterPro" id="IPR008271">
    <property type="entry name" value="Ser/Thr_kinase_AS"/>
</dbReference>
<dbReference type="SUPFAM" id="SSF56112">
    <property type="entry name" value="Protein kinase-like (PK-like)"/>
    <property type="match status" value="1"/>
</dbReference>
<reference evidence="2 3" key="1">
    <citation type="submission" date="2016-07" db="EMBL/GenBank/DDBJ databases">
        <title>Draft genome of Scalindua rubra, obtained from a brine-seawater interface in the Red Sea, sheds light on salt adaptation in anammox bacteria.</title>
        <authorList>
            <person name="Speth D.R."/>
            <person name="Lagkouvardos I."/>
            <person name="Wang Y."/>
            <person name="Qian P.-Y."/>
            <person name="Dutilh B.E."/>
            <person name="Jetten M.S."/>
        </authorList>
    </citation>
    <scope>NUCLEOTIDE SEQUENCE [LARGE SCALE GENOMIC DNA]</scope>
    <source>
        <strain evidence="2">BSI-1</strain>
    </source>
</reference>
<evidence type="ECO:0000259" key="1">
    <source>
        <dbReference type="PROSITE" id="PS50011"/>
    </source>
</evidence>
<gene>
    <name evidence="2" type="ORF">SCARUB_02836</name>
</gene>
<dbReference type="Gene3D" id="3.30.200.20">
    <property type="entry name" value="Phosphorylase Kinase, domain 1"/>
    <property type="match status" value="1"/>
</dbReference>
<dbReference type="SMART" id="SM00220">
    <property type="entry name" value="S_TKc"/>
    <property type="match status" value="1"/>
</dbReference>
<dbReference type="PROSITE" id="PS00108">
    <property type="entry name" value="PROTEIN_KINASE_ST"/>
    <property type="match status" value="1"/>
</dbReference>
<dbReference type="GO" id="GO:0004674">
    <property type="term" value="F:protein serine/threonine kinase activity"/>
    <property type="evidence" value="ECO:0007669"/>
    <property type="project" value="UniProtKB-KW"/>
</dbReference>
<dbReference type="Proteomes" id="UP000094056">
    <property type="component" value="Unassembled WGS sequence"/>
</dbReference>
<keyword evidence="2" id="KW-0418">Kinase</keyword>
<protein>
    <submittedName>
        <fullName evidence="2">Serine/threonine protein kinase</fullName>
    </submittedName>
</protein>
<dbReference type="PATRIC" id="fig|1872076.5.peg.3352"/>
<dbReference type="EMBL" id="MAYW01000080">
    <property type="protein sequence ID" value="ODS32051.1"/>
    <property type="molecule type" value="Genomic_DNA"/>
</dbReference>
<comment type="caution">
    <text evidence="2">The sequence shown here is derived from an EMBL/GenBank/DDBJ whole genome shotgun (WGS) entry which is preliminary data.</text>
</comment>
<sequence length="327" mass="37762">MAKEYESGSIRRTTIVPPRIIEPSKREWKIGERIANRYQIFKIIEGGMGVLYFCYDREAKEPVAIKTFKERGILDLNIIELFRSEALTWVRLGKHKNIVQAKYVVDIGKKTYIFLEYIVSETEPTLRTLLRKGRLELDYTLNLAIQFCDGMIYATKVIPGLIHRDIKPENILVTQDGVLKITDFGLTKVFFDLSTEIGSIVGTIPYMSPEQCLGLKVFDIRSDIYSFGIVIYEMLAGRHPFNATSKLEFLYHHIVTNPTEVKVLNPSLSRDINDIVMKCLRKKPEERFQNFTELKKTLLNFYSGKIIESFGTEIPSSRLVLSRLKLY</sequence>
<dbReference type="AlphaFoldDB" id="A0A1E3X8U4"/>
<dbReference type="Gene3D" id="1.10.510.10">
    <property type="entry name" value="Transferase(Phosphotransferase) domain 1"/>
    <property type="match status" value="1"/>
</dbReference>
<dbReference type="InterPro" id="IPR053235">
    <property type="entry name" value="Ser_Thr_kinase"/>
</dbReference>
<dbReference type="CDD" id="cd14014">
    <property type="entry name" value="STKc_PknB_like"/>
    <property type="match status" value="1"/>
</dbReference>
<name>A0A1E3X8U4_9BACT</name>